<dbReference type="PANTHER" id="PTHR10270">
    <property type="entry name" value="SOX TRANSCRIPTION FACTOR"/>
    <property type="match status" value="1"/>
</dbReference>
<dbReference type="SUPFAM" id="SSF47095">
    <property type="entry name" value="HMG-box"/>
    <property type="match status" value="1"/>
</dbReference>
<feature type="compositionally biased region" description="Low complexity" evidence="5">
    <location>
        <begin position="1026"/>
        <end position="1036"/>
    </location>
</feature>
<dbReference type="GO" id="GO:0005634">
    <property type="term" value="C:nucleus"/>
    <property type="evidence" value="ECO:0007669"/>
    <property type="project" value="UniProtKB-SubCell"/>
</dbReference>
<feature type="region of interest" description="Disordered" evidence="5">
    <location>
        <begin position="33"/>
        <end position="56"/>
    </location>
</feature>
<evidence type="ECO:0000256" key="2">
    <source>
        <dbReference type="ARBA" id="ARBA00023125"/>
    </source>
</evidence>
<dbReference type="GO" id="GO:0001228">
    <property type="term" value="F:DNA-binding transcription activator activity, RNA polymerase II-specific"/>
    <property type="evidence" value="ECO:0007669"/>
    <property type="project" value="TreeGrafter"/>
</dbReference>
<dbReference type="SMART" id="SM00398">
    <property type="entry name" value="HMG"/>
    <property type="match status" value="1"/>
</dbReference>
<keyword evidence="2 4" id="KW-0238">DNA-binding</keyword>
<accession>A0A5K4F6Y0</accession>
<dbReference type="Proteomes" id="UP000008854">
    <property type="component" value="Unassembled WGS sequence"/>
</dbReference>
<dbReference type="AlphaFoldDB" id="A0A5K4F6Y0"/>
<feature type="compositionally biased region" description="Polar residues" evidence="5">
    <location>
        <begin position="978"/>
        <end position="988"/>
    </location>
</feature>
<feature type="compositionally biased region" description="Low complexity" evidence="5">
    <location>
        <begin position="1087"/>
        <end position="1106"/>
    </location>
</feature>
<evidence type="ECO:0000259" key="6">
    <source>
        <dbReference type="PROSITE" id="PS50118"/>
    </source>
</evidence>
<feature type="DNA-binding region" description="HMG box" evidence="4">
    <location>
        <begin position="533"/>
        <end position="601"/>
    </location>
</feature>
<proteinExistence type="predicted"/>
<feature type="domain" description="HMG box" evidence="6">
    <location>
        <begin position="533"/>
        <end position="601"/>
    </location>
</feature>
<comment type="subcellular location">
    <subcellularLocation>
        <location evidence="1">Nucleus</location>
    </subcellularLocation>
</comment>
<feature type="compositionally biased region" description="Low complexity" evidence="5">
    <location>
        <begin position="838"/>
        <end position="851"/>
    </location>
</feature>
<feature type="compositionally biased region" description="Basic residues" evidence="5">
    <location>
        <begin position="427"/>
        <end position="445"/>
    </location>
</feature>
<feature type="region of interest" description="Disordered" evidence="5">
    <location>
        <begin position="726"/>
        <end position="745"/>
    </location>
</feature>
<dbReference type="FunFam" id="1.10.30.10:FF:000002">
    <property type="entry name" value="transcription factor Sox-2"/>
    <property type="match status" value="1"/>
</dbReference>
<dbReference type="InParanoid" id="A0A5K4F6Y0"/>
<evidence type="ECO:0000256" key="1">
    <source>
        <dbReference type="ARBA" id="ARBA00004123"/>
    </source>
</evidence>
<evidence type="ECO:0000256" key="4">
    <source>
        <dbReference type="PROSITE-ProRule" id="PRU00267"/>
    </source>
</evidence>
<evidence type="ECO:0000313" key="7">
    <source>
        <dbReference type="Proteomes" id="UP000008854"/>
    </source>
</evidence>
<feature type="region of interest" description="Disordered" evidence="5">
    <location>
        <begin position="282"/>
        <end position="346"/>
    </location>
</feature>
<dbReference type="GO" id="GO:0030182">
    <property type="term" value="P:neuron differentiation"/>
    <property type="evidence" value="ECO:0007669"/>
    <property type="project" value="TreeGrafter"/>
</dbReference>
<protein>
    <submittedName>
        <fullName evidence="8">HMG box domain-containing protein</fullName>
    </submittedName>
</protein>
<sequence length="1254" mass="141941">MNYSMNLDHNPMNEKFHNDTLNLIMNGSCSTSSSSSSTSNSTTASTSSSCSSSSSSSVDTIRQQMNSSLLNCINSNPFMPPSKDLFNSESMIPFNYINKSQNQSWFMKTMDTTNTNTTCTTSTTTTNSNNSSIRQTLDDNSIDEMDPVNPVHNNNNTNSIDHFMNNDKHCLPPPPPLLHHHHDAYSYQMDKMDIVKSEHDANHNNDGDNDDDDSQSCGHDDDDYVVDNVHHDINDKCHKNWKHKRMKHEDCTTHSMNTTTTSMIMSRIKDKELNDVDGDVCHTIKEQSDYDNRETISDNPVREDNNEDEEDEGEEDGIDEDVEDDDDDDVDDGGDDDDDEDIDEDDTDYLNDQQMIINDHNNKNIKSSQRHTPSEQQHHPNHLIENDCLNLLKYTNNRNQIYNLHNELNQIYDEQDDQNIRLLMSPTHHHPHHPSHPPHHLHHHQQQQPQQHQHPHHPNRYNPLLMCQSNKMIENIIDSRTHTKLIDQTGINYGIRGKNDSDLTSSLTNVTTTTYNNSNNNNNSHNHRKEDRVKRPMNAFMVWSRGQRRRMAQENPKMHNSEISKRLGSMWKNLCETDKKPFIDEAKRLRANHMAQYPDYKYRPRRKHKPLERQKKNSSTLTAAVMGGYLNNTIPGSRNGGIPGIAGNLPLTHSNHRNIPNVFDPLTSPSSQTQHIHKHEHHHHLHGLFNHSSNPRLPSSHPYSSLGNPLTNYLPHQITGLVNTTHTNTTNNTSSVVESQQQQQPVDFQSSNYLQSNMMMSYYPNEFHQNDKDISLRQTLFGSDTNVSSSSSSSSSTTTTTTITTTTTTTQYEQHTSFHSQSLYGNRHISGQYRDTTNHTTTTNSSSNNDNYSRFLLRQEPSYTPEQNVSINQGTPSSLEFLRNTSSLTMNNSNVGQQLLPTDMSSPFSAVAAAALAAAAVNDTTSEHNTEVNNPNSMTIMQRLSNTPWSMFYSNNGNMINHIRMNEQRTFLNQSTIRSNQTGGSSLDSPPPFSVGRSGSSTPIMNNTNNTNTTTNNNNVSNFPRVTTSSSSSSVTNGNPHSAAAAMMAAVAAANYAASQLAYYGSSGNITSGVDQHHQHQHHQHSHLQQQQPQQHHHPNPQQLLPQQLNSTHHTDWFNKNSSSNSQSNTLRSVSSAWSSLYRNECDPVDIGRSDMNTSYTSSLQFDNHNRSNNNNITSQFHVNHNTSSSASWLERLDAQQQHHHTQQQLQQQQQPNYFASHRLLPNITELGNITNYTNNRDLLNDTSSNVQKN</sequence>
<dbReference type="PROSITE" id="PS50118">
    <property type="entry name" value="HMG_BOX_2"/>
    <property type="match status" value="1"/>
</dbReference>
<feature type="compositionally biased region" description="Acidic residues" evidence="5">
    <location>
        <begin position="305"/>
        <end position="346"/>
    </location>
</feature>
<feature type="region of interest" description="Disordered" evidence="5">
    <location>
        <begin position="425"/>
        <end position="462"/>
    </location>
</feature>
<evidence type="ECO:0000313" key="8">
    <source>
        <dbReference type="WBParaSite" id="Smp_312010.1"/>
    </source>
</evidence>
<feature type="compositionally biased region" description="Basic and acidic residues" evidence="5">
    <location>
        <begin position="282"/>
        <end position="304"/>
    </location>
</feature>
<dbReference type="GO" id="GO:0007420">
    <property type="term" value="P:brain development"/>
    <property type="evidence" value="ECO:0007669"/>
    <property type="project" value="TreeGrafter"/>
</dbReference>
<feature type="region of interest" description="Disordered" evidence="5">
    <location>
        <begin position="199"/>
        <end position="222"/>
    </location>
</feature>
<keyword evidence="3 4" id="KW-0539">Nucleus</keyword>
<dbReference type="WBParaSite" id="Smp_312010.1">
    <property type="protein sequence ID" value="Smp_312010.1"/>
    <property type="gene ID" value="Smp_312010"/>
</dbReference>
<dbReference type="Gene3D" id="1.10.30.10">
    <property type="entry name" value="High mobility group box domain"/>
    <property type="match status" value="1"/>
</dbReference>
<dbReference type="GO" id="GO:0000978">
    <property type="term" value="F:RNA polymerase II cis-regulatory region sequence-specific DNA binding"/>
    <property type="evidence" value="ECO:0007669"/>
    <property type="project" value="TreeGrafter"/>
</dbReference>
<keyword evidence="7" id="KW-1185">Reference proteome</keyword>
<dbReference type="InterPro" id="IPR009071">
    <property type="entry name" value="HMG_box_dom"/>
</dbReference>
<dbReference type="CDD" id="cd22028">
    <property type="entry name" value="HMG-box_SoxA_SoxB_SoxG"/>
    <property type="match status" value="1"/>
</dbReference>
<dbReference type="Pfam" id="PF00505">
    <property type="entry name" value="HMG_box"/>
    <property type="match status" value="1"/>
</dbReference>
<feature type="region of interest" description="Disordered" evidence="5">
    <location>
        <begin position="830"/>
        <end position="852"/>
    </location>
</feature>
<reference evidence="8" key="2">
    <citation type="submission" date="2019-11" db="UniProtKB">
        <authorList>
            <consortium name="WormBaseParasite"/>
        </authorList>
    </citation>
    <scope>IDENTIFICATION</scope>
    <source>
        <strain evidence="8">Puerto Rican</strain>
    </source>
</reference>
<dbReference type="InterPro" id="IPR036910">
    <property type="entry name" value="HMG_box_dom_sf"/>
</dbReference>
<evidence type="ECO:0000256" key="5">
    <source>
        <dbReference type="SAM" id="MobiDB-lite"/>
    </source>
</evidence>
<evidence type="ECO:0000256" key="3">
    <source>
        <dbReference type="ARBA" id="ARBA00023242"/>
    </source>
</evidence>
<dbReference type="STRING" id="6183.A0A5K4F6Y0"/>
<feature type="region of interest" description="Disordered" evidence="5">
    <location>
        <begin position="1072"/>
        <end position="1106"/>
    </location>
</feature>
<reference evidence="7" key="1">
    <citation type="journal article" date="2012" name="PLoS Negl. Trop. Dis.">
        <title>A systematically improved high quality genome and transcriptome of the human blood fluke Schistosoma mansoni.</title>
        <authorList>
            <person name="Protasio A.V."/>
            <person name="Tsai I.J."/>
            <person name="Babbage A."/>
            <person name="Nichol S."/>
            <person name="Hunt M."/>
            <person name="Aslett M.A."/>
            <person name="De Silva N."/>
            <person name="Velarde G.S."/>
            <person name="Anderson T.J."/>
            <person name="Clark R.C."/>
            <person name="Davidson C."/>
            <person name="Dillon G.P."/>
            <person name="Holroyd N.E."/>
            <person name="LoVerde P.T."/>
            <person name="Lloyd C."/>
            <person name="McQuillan J."/>
            <person name="Oliveira G."/>
            <person name="Otto T.D."/>
            <person name="Parker-Manuel S.J."/>
            <person name="Quail M.A."/>
            <person name="Wilson R.A."/>
            <person name="Zerlotini A."/>
            <person name="Dunne D.W."/>
            <person name="Berriman M."/>
        </authorList>
    </citation>
    <scope>NUCLEOTIDE SEQUENCE [LARGE SCALE GENOMIC DNA]</scope>
    <source>
        <strain evidence="7">Puerto Rican</strain>
    </source>
</reference>
<feature type="compositionally biased region" description="Low complexity" evidence="5">
    <location>
        <begin position="1006"/>
        <end position="1019"/>
    </location>
</feature>
<dbReference type="InterPro" id="IPR050140">
    <property type="entry name" value="SRY-related_HMG-box_TF-like"/>
</dbReference>
<dbReference type="PANTHER" id="PTHR10270:SF322">
    <property type="entry name" value="SOX21B, ISOFORM C"/>
    <property type="match status" value="1"/>
</dbReference>
<dbReference type="GO" id="GO:0000122">
    <property type="term" value="P:negative regulation of transcription by RNA polymerase II"/>
    <property type="evidence" value="ECO:0007669"/>
    <property type="project" value="TreeGrafter"/>
</dbReference>
<feature type="compositionally biased region" description="Acidic residues" evidence="5">
    <location>
        <begin position="207"/>
        <end position="222"/>
    </location>
</feature>
<feature type="region of interest" description="Disordered" evidence="5">
    <location>
        <begin position="978"/>
        <end position="1040"/>
    </location>
</feature>
<organism evidence="7 8">
    <name type="scientific">Schistosoma mansoni</name>
    <name type="common">Blood fluke</name>
    <dbReference type="NCBI Taxonomy" id="6183"/>
    <lineage>
        <taxon>Eukaryota</taxon>
        <taxon>Metazoa</taxon>
        <taxon>Spiralia</taxon>
        <taxon>Lophotrochozoa</taxon>
        <taxon>Platyhelminthes</taxon>
        <taxon>Trematoda</taxon>
        <taxon>Digenea</taxon>
        <taxon>Strigeidida</taxon>
        <taxon>Schistosomatoidea</taxon>
        <taxon>Schistosomatidae</taxon>
        <taxon>Schistosoma</taxon>
    </lineage>
</organism>
<name>A0A5K4F6Y0_SCHMA</name>